<gene>
    <name evidence="1" type="ORF">ACFFQV_04185</name>
</gene>
<evidence type="ECO:0000313" key="1">
    <source>
        <dbReference type="EMBL" id="MFB9641487.1"/>
    </source>
</evidence>
<sequence length="129" mass="14521">MHDFKAFGIQDEVYAIQFSSGVVKVGRTQDYGRRIYEHTKAAKARGQFVTGEWHMFVDDSHHAELQLMGFATALGGVALPRKAEFYNGVDFDALVKLATDQYGDFDSWMHEQDVLIAQGMNAWFAIPDA</sequence>
<reference evidence="1 2" key="1">
    <citation type="submission" date="2024-09" db="EMBL/GenBank/DDBJ databases">
        <authorList>
            <person name="Sun Q."/>
            <person name="Mori K."/>
        </authorList>
    </citation>
    <scope>NUCLEOTIDE SEQUENCE [LARGE SCALE GENOMIC DNA]</scope>
    <source>
        <strain evidence="1 2">JCM 14321</strain>
    </source>
</reference>
<dbReference type="Proteomes" id="UP001589667">
    <property type="component" value="Unassembled WGS sequence"/>
</dbReference>
<proteinExistence type="predicted"/>
<dbReference type="RefSeq" id="WP_157423082.1">
    <property type="nucleotide sequence ID" value="NZ_BAAANI010000006.1"/>
</dbReference>
<comment type="caution">
    <text evidence="1">The sequence shown here is derived from an EMBL/GenBank/DDBJ whole genome shotgun (WGS) entry which is preliminary data.</text>
</comment>
<organism evidence="1 2">
    <name type="scientific">Agromyces lapidis</name>
    <dbReference type="NCBI Taxonomy" id="279574"/>
    <lineage>
        <taxon>Bacteria</taxon>
        <taxon>Bacillati</taxon>
        <taxon>Actinomycetota</taxon>
        <taxon>Actinomycetes</taxon>
        <taxon>Micrococcales</taxon>
        <taxon>Microbacteriaceae</taxon>
        <taxon>Agromyces</taxon>
    </lineage>
</organism>
<keyword evidence="2" id="KW-1185">Reference proteome</keyword>
<evidence type="ECO:0000313" key="2">
    <source>
        <dbReference type="Proteomes" id="UP001589667"/>
    </source>
</evidence>
<dbReference type="EMBL" id="JBHMBL010000001">
    <property type="protein sequence ID" value="MFB9641487.1"/>
    <property type="molecule type" value="Genomic_DNA"/>
</dbReference>
<accession>A0ABV5SMD0</accession>
<protein>
    <submittedName>
        <fullName evidence="1">GIY-YIG nuclease family protein</fullName>
    </submittedName>
</protein>
<name>A0ABV5SMD0_9MICO</name>